<dbReference type="AlphaFoldDB" id="A0A6L9EAI1"/>
<reference evidence="2 3" key="1">
    <citation type="submission" date="2020-01" db="EMBL/GenBank/DDBJ databases">
        <title>Bacteria diversity of Porities sp.</title>
        <authorList>
            <person name="Wang G."/>
        </authorList>
    </citation>
    <scope>NUCLEOTIDE SEQUENCE [LARGE SCALE GENOMIC DNA]</scope>
    <source>
        <strain evidence="2 3">R33</strain>
    </source>
</reference>
<proteinExistence type="predicted"/>
<gene>
    <name evidence="2" type="ORF">GTQ38_06595</name>
</gene>
<dbReference type="Proteomes" id="UP000475249">
    <property type="component" value="Unassembled WGS sequence"/>
</dbReference>
<comment type="caution">
    <text evidence="2">The sequence shown here is derived from an EMBL/GenBank/DDBJ whole genome shotgun (WGS) entry which is preliminary data.</text>
</comment>
<name>A0A6L9EAI1_9FLAO</name>
<evidence type="ECO:0000313" key="2">
    <source>
        <dbReference type="EMBL" id="NAS11663.1"/>
    </source>
</evidence>
<protein>
    <submittedName>
        <fullName evidence="2">YHYH protein</fullName>
    </submittedName>
</protein>
<accession>A0A6L9EAI1</accession>
<dbReference type="Pfam" id="PF14240">
    <property type="entry name" value="YHYH"/>
    <property type="match status" value="1"/>
</dbReference>
<keyword evidence="3" id="KW-1185">Reference proteome</keyword>
<sequence length="258" mass="27526">MLSIMLGISALAFMACSSDSDEVAEDIIGNEDGEDAADEDGDSSAELHAAFLEFDEDNTDIYLDGSNVVIETNGLPNHSTVYWGEGNALYEDEPDVALTPSIIPNFDGSAVLTVSANPELASSSTSTQLGSIGIAISGAAIFNDQEGNGPLSGAIGSLDYTGGHIGPSVYHYHLEPKAWSDDDDSLIGILADGFFIYGRKCNSTGDYPTDLDASGGHTHTTQHSTEPEYHYHIINELYFSQYYVLFAGDYQGTPSRIN</sequence>
<dbReference type="InterPro" id="IPR025924">
    <property type="entry name" value="YHYH_dom"/>
</dbReference>
<evidence type="ECO:0000259" key="1">
    <source>
        <dbReference type="Pfam" id="PF14240"/>
    </source>
</evidence>
<organism evidence="2 3">
    <name type="scientific">Poritiphilus flavus</name>
    <dbReference type="NCBI Taxonomy" id="2697053"/>
    <lineage>
        <taxon>Bacteria</taxon>
        <taxon>Pseudomonadati</taxon>
        <taxon>Bacteroidota</taxon>
        <taxon>Flavobacteriia</taxon>
        <taxon>Flavobacteriales</taxon>
        <taxon>Flavobacteriaceae</taxon>
        <taxon>Poritiphilus</taxon>
    </lineage>
</organism>
<feature type="domain" description="YHYH" evidence="1">
    <location>
        <begin position="113"/>
        <end position="204"/>
    </location>
</feature>
<dbReference type="EMBL" id="WXYO01000002">
    <property type="protein sequence ID" value="NAS11663.1"/>
    <property type="molecule type" value="Genomic_DNA"/>
</dbReference>
<evidence type="ECO:0000313" key="3">
    <source>
        <dbReference type="Proteomes" id="UP000475249"/>
    </source>
</evidence>
<dbReference type="RefSeq" id="WP_161434674.1">
    <property type="nucleotide sequence ID" value="NZ_WXYO01000002.1"/>
</dbReference>